<accession>A0A511FB07</accession>
<dbReference type="AlphaFoldDB" id="A0A511FB07"/>
<keyword evidence="3" id="KW-1185">Reference proteome</keyword>
<dbReference type="EMBL" id="JACHDN010000001">
    <property type="protein sequence ID" value="MBB5471611.1"/>
    <property type="molecule type" value="Genomic_DNA"/>
</dbReference>
<dbReference type="Proteomes" id="UP000564629">
    <property type="component" value="Unassembled WGS sequence"/>
</dbReference>
<reference evidence="2 4" key="2">
    <citation type="submission" date="2020-08" db="EMBL/GenBank/DDBJ databases">
        <title>Sequencing the genomes of 1000 actinobacteria strains.</title>
        <authorList>
            <person name="Klenk H.-P."/>
        </authorList>
    </citation>
    <scope>NUCLEOTIDE SEQUENCE [LARGE SCALE GENOMIC DNA]</scope>
    <source>
        <strain evidence="2 4">DSM 9581</strain>
    </source>
</reference>
<evidence type="ECO:0000313" key="4">
    <source>
        <dbReference type="Proteomes" id="UP000564629"/>
    </source>
</evidence>
<evidence type="ECO:0000313" key="3">
    <source>
        <dbReference type="Proteomes" id="UP000321723"/>
    </source>
</evidence>
<proteinExistence type="predicted"/>
<sequence length="95" mass="9758">MTGGLHLVVRLDVGGAALVVATGRQTVAAVDELLRVVDRTRALADVPLVEDLTDAEVEAEAAAQVRARVADVPGAPVEVRLRRGARGGSVAPAAR</sequence>
<dbReference type="Proteomes" id="UP000321723">
    <property type="component" value="Unassembled WGS sequence"/>
</dbReference>
<gene>
    <name evidence="1" type="ORF">CHO01_15620</name>
    <name evidence="2" type="ORF">HNR08_000347</name>
</gene>
<protein>
    <submittedName>
        <fullName evidence="2">Alpha-D-ribose 1-methylphosphonate 5-triphosphate synthase subunit PhnL</fullName>
    </submittedName>
</protein>
<evidence type="ECO:0000313" key="1">
    <source>
        <dbReference type="EMBL" id="GEL46446.1"/>
    </source>
</evidence>
<evidence type="ECO:0000313" key="2">
    <source>
        <dbReference type="EMBL" id="MBB5471611.1"/>
    </source>
</evidence>
<dbReference type="RefSeq" id="WP_221287244.1">
    <property type="nucleotide sequence ID" value="NZ_BJVQ01000016.1"/>
</dbReference>
<reference evidence="1 3" key="1">
    <citation type="submission" date="2019-07" db="EMBL/GenBank/DDBJ databases">
        <title>Whole genome shotgun sequence of Cellulomonas hominis NBRC 16055.</title>
        <authorList>
            <person name="Hosoyama A."/>
            <person name="Uohara A."/>
            <person name="Ohji S."/>
            <person name="Ichikawa N."/>
        </authorList>
    </citation>
    <scope>NUCLEOTIDE SEQUENCE [LARGE SCALE GENOMIC DNA]</scope>
    <source>
        <strain evidence="1 3">NBRC 16055</strain>
    </source>
</reference>
<dbReference type="EMBL" id="BJVQ01000016">
    <property type="protein sequence ID" value="GEL46446.1"/>
    <property type="molecule type" value="Genomic_DNA"/>
</dbReference>
<organism evidence="1 3">
    <name type="scientific">Cellulomonas hominis</name>
    <dbReference type="NCBI Taxonomy" id="156981"/>
    <lineage>
        <taxon>Bacteria</taxon>
        <taxon>Bacillati</taxon>
        <taxon>Actinomycetota</taxon>
        <taxon>Actinomycetes</taxon>
        <taxon>Micrococcales</taxon>
        <taxon>Cellulomonadaceae</taxon>
        <taxon>Cellulomonas</taxon>
    </lineage>
</organism>
<comment type="caution">
    <text evidence="1">The sequence shown here is derived from an EMBL/GenBank/DDBJ whole genome shotgun (WGS) entry which is preliminary data.</text>
</comment>
<name>A0A511FB07_9CELL</name>